<evidence type="ECO:0000313" key="3">
    <source>
        <dbReference type="Proteomes" id="UP001519460"/>
    </source>
</evidence>
<evidence type="ECO:0000256" key="1">
    <source>
        <dbReference type="SAM" id="MobiDB-lite"/>
    </source>
</evidence>
<dbReference type="EMBL" id="JACVVK020000177">
    <property type="protein sequence ID" value="KAK7486520.1"/>
    <property type="molecule type" value="Genomic_DNA"/>
</dbReference>
<name>A0ABD0KHN4_9CAEN</name>
<sequence length="208" mass="24931">MTTSRMTTLPRITPVATPTPRSVSAGGMYGPYPPPELTTAWDHMKIPQRINPIAPNPPKRRINSSWETVDQHWHNDKRRIVMQQREHNRYHSAWSKAFYGSPADQEAYRRHFREVLKQQMADQDAHKRQTLKDKVKESEAAVEYDRQCRSQDLDSFIKKYNHLKKFRDDNKVYMEDQWRQRRAERQLENRIDREVLRYNPINWSGTLK</sequence>
<dbReference type="AlphaFoldDB" id="A0ABD0KHN4"/>
<proteinExistence type="predicted"/>
<evidence type="ECO:0000313" key="2">
    <source>
        <dbReference type="EMBL" id="KAK7486520.1"/>
    </source>
</evidence>
<protein>
    <submittedName>
        <fullName evidence="2">Uncharacterized protein</fullName>
    </submittedName>
</protein>
<comment type="caution">
    <text evidence="2">The sequence shown here is derived from an EMBL/GenBank/DDBJ whole genome shotgun (WGS) entry which is preliminary data.</text>
</comment>
<accession>A0ABD0KHN4</accession>
<organism evidence="2 3">
    <name type="scientific">Batillaria attramentaria</name>
    <dbReference type="NCBI Taxonomy" id="370345"/>
    <lineage>
        <taxon>Eukaryota</taxon>
        <taxon>Metazoa</taxon>
        <taxon>Spiralia</taxon>
        <taxon>Lophotrochozoa</taxon>
        <taxon>Mollusca</taxon>
        <taxon>Gastropoda</taxon>
        <taxon>Caenogastropoda</taxon>
        <taxon>Sorbeoconcha</taxon>
        <taxon>Cerithioidea</taxon>
        <taxon>Batillariidae</taxon>
        <taxon>Batillaria</taxon>
    </lineage>
</organism>
<gene>
    <name evidence="2" type="ORF">BaRGS_00022186</name>
</gene>
<feature type="region of interest" description="Disordered" evidence="1">
    <location>
        <begin position="1"/>
        <end position="35"/>
    </location>
</feature>
<reference evidence="2 3" key="1">
    <citation type="journal article" date="2023" name="Sci. Data">
        <title>Genome assembly of the Korean intertidal mud-creeper Batillaria attramentaria.</title>
        <authorList>
            <person name="Patra A.K."/>
            <person name="Ho P.T."/>
            <person name="Jun S."/>
            <person name="Lee S.J."/>
            <person name="Kim Y."/>
            <person name="Won Y.J."/>
        </authorList>
    </citation>
    <scope>NUCLEOTIDE SEQUENCE [LARGE SCALE GENOMIC DNA]</scope>
    <source>
        <strain evidence="2">Wonlab-2016</strain>
    </source>
</reference>
<dbReference type="Proteomes" id="UP001519460">
    <property type="component" value="Unassembled WGS sequence"/>
</dbReference>
<keyword evidence="3" id="KW-1185">Reference proteome</keyword>